<accession>A0A1M7YLE5</accession>
<dbReference type="OrthoDB" id="2871813at2"/>
<sequence length="170" mass="20076">MKKEITFSLDNDVYEKFCIALHLTNEDEDDAVENCMRAYIAKTFERASHEYSPNTIKKPSADSEIDYYRKAAQRIPVWALKPNQYNHKIIRAFFEAEQATGEVTLDTMELLCSKKERSELYVPTFKNNYSQMKIDGPKSHGRVFEDDGERVWIWKEVEDVLRRYKDSFLI</sequence>
<evidence type="ECO:0000313" key="1">
    <source>
        <dbReference type="EMBL" id="SHO53441.1"/>
    </source>
</evidence>
<protein>
    <submittedName>
        <fullName evidence="1">Uncharacterized protein</fullName>
    </submittedName>
</protein>
<proteinExistence type="predicted"/>
<gene>
    <name evidence="1" type="ORF">SAMN02745217_04124</name>
</gene>
<dbReference type="Proteomes" id="UP000184612">
    <property type="component" value="Unassembled WGS sequence"/>
</dbReference>
<keyword evidence="2" id="KW-1185">Reference proteome</keyword>
<evidence type="ECO:0000313" key="2">
    <source>
        <dbReference type="Proteomes" id="UP000184612"/>
    </source>
</evidence>
<dbReference type="EMBL" id="FRFD01000013">
    <property type="protein sequence ID" value="SHO53441.1"/>
    <property type="molecule type" value="Genomic_DNA"/>
</dbReference>
<name>A0A1M7YLE5_9FIRM</name>
<organism evidence="1 2">
    <name type="scientific">Anaerocolumna xylanovorans DSM 12503</name>
    <dbReference type="NCBI Taxonomy" id="1121345"/>
    <lineage>
        <taxon>Bacteria</taxon>
        <taxon>Bacillati</taxon>
        <taxon>Bacillota</taxon>
        <taxon>Clostridia</taxon>
        <taxon>Lachnospirales</taxon>
        <taxon>Lachnospiraceae</taxon>
        <taxon>Anaerocolumna</taxon>
    </lineage>
</organism>
<reference evidence="1 2" key="1">
    <citation type="submission" date="2016-12" db="EMBL/GenBank/DDBJ databases">
        <authorList>
            <person name="Song W.-J."/>
            <person name="Kurnit D.M."/>
        </authorList>
    </citation>
    <scope>NUCLEOTIDE SEQUENCE [LARGE SCALE GENOMIC DNA]</scope>
    <source>
        <strain evidence="1 2">DSM 12503</strain>
    </source>
</reference>
<dbReference type="RefSeq" id="WP_073590753.1">
    <property type="nucleotide sequence ID" value="NZ_FRFD01000013.1"/>
</dbReference>
<dbReference type="AlphaFoldDB" id="A0A1M7YLE5"/>